<dbReference type="Proteomes" id="UP000266172">
    <property type="component" value="Unassembled WGS sequence"/>
</dbReference>
<accession>A0A395V8D1</accession>
<dbReference type="Gene3D" id="3.40.50.2000">
    <property type="entry name" value="Glycogen Phosphorylase B"/>
    <property type="match status" value="1"/>
</dbReference>
<protein>
    <submittedName>
        <fullName evidence="1">Glycosyltransferase</fullName>
    </submittedName>
</protein>
<dbReference type="GO" id="GO:0016740">
    <property type="term" value="F:transferase activity"/>
    <property type="evidence" value="ECO:0007669"/>
    <property type="project" value="UniProtKB-KW"/>
</dbReference>
<evidence type="ECO:0000313" key="1">
    <source>
        <dbReference type="EMBL" id="RGS41393.1"/>
    </source>
</evidence>
<gene>
    <name evidence="1" type="ORF">DWX93_07020</name>
</gene>
<proteinExistence type="predicted"/>
<keyword evidence="1" id="KW-0808">Transferase</keyword>
<comment type="caution">
    <text evidence="1">The sequence shown here is derived from an EMBL/GenBank/DDBJ whole genome shotgun (WGS) entry which is preliminary data.</text>
</comment>
<dbReference type="SUPFAM" id="SSF53756">
    <property type="entry name" value="UDP-Glycosyltransferase/glycogen phosphorylase"/>
    <property type="match status" value="1"/>
</dbReference>
<dbReference type="Pfam" id="PF13692">
    <property type="entry name" value="Glyco_trans_1_4"/>
    <property type="match status" value="1"/>
</dbReference>
<dbReference type="CDD" id="cd03801">
    <property type="entry name" value="GT4_PimA-like"/>
    <property type="match status" value="1"/>
</dbReference>
<organism evidence="1 2">
    <name type="scientific">Roseburia hominis</name>
    <dbReference type="NCBI Taxonomy" id="301301"/>
    <lineage>
        <taxon>Bacteria</taxon>
        <taxon>Bacillati</taxon>
        <taxon>Bacillota</taxon>
        <taxon>Clostridia</taxon>
        <taxon>Lachnospirales</taxon>
        <taxon>Lachnospiraceae</taxon>
        <taxon>Roseburia</taxon>
    </lineage>
</organism>
<dbReference type="EMBL" id="QRVL01000003">
    <property type="protein sequence ID" value="RGS41393.1"/>
    <property type="molecule type" value="Genomic_DNA"/>
</dbReference>
<evidence type="ECO:0000313" key="2">
    <source>
        <dbReference type="Proteomes" id="UP000266172"/>
    </source>
</evidence>
<name>A0A395V8D1_9FIRM</name>
<dbReference type="PANTHER" id="PTHR12526">
    <property type="entry name" value="GLYCOSYLTRANSFERASE"/>
    <property type="match status" value="1"/>
</dbReference>
<sequence>MGQMMDGKKDNLLILCYRAPYPVRSGSEIRMYQFIEILSEQYAVTVLYLEEQEPDTDTDMTPFTGRCAQVEKFRVSRGRRYAQSLVSYLFRGEPMQTGYFYSGEMQHWIDAHITEYQKVLCMHIRTIRYMFPYLDVPELEIYLDGIDAITLNYSNSFRTSRGLRKLLYGMECRRMANYEKMAYSRVKKSVLISERDRDYITQTLGAECNPAVIYNYAIDYGYRRKTEKIPDTIVFMGKMNYAPNVDAMLYFTEHIYADVRQKYPGLQLWIIGGNAAPEIRRLAEKEGVKLWGFVENPSELLQQATLVIAPMISGSGLQNKIVQAMQLGCTVITTPVGADGLTCLTGEELVVAENDTQMREKLIHYLSSEAYEERKRMGEMARHYIETYYSFQTIRNKILDFFK</sequence>
<reference evidence="1 2" key="1">
    <citation type="submission" date="2018-08" db="EMBL/GenBank/DDBJ databases">
        <title>A genome reference for cultivated species of the human gut microbiota.</title>
        <authorList>
            <person name="Zou Y."/>
            <person name="Xue W."/>
            <person name="Luo G."/>
        </authorList>
    </citation>
    <scope>NUCLEOTIDE SEQUENCE [LARGE SCALE GENOMIC DNA]</scope>
    <source>
        <strain evidence="1 2">AF22-12AC</strain>
    </source>
</reference>
<dbReference type="PANTHER" id="PTHR12526:SF630">
    <property type="entry name" value="GLYCOSYLTRANSFERASE"/>
    <property type="match status" value="1"/>
</dbReference>
<dbReference type="AlphaFoldDB" id="A0A395V8D1"/>